<evidence type="ECO:0000313" key="2">
    <source>
        <dbReference type="EMBL" id="MBA9086475.1"/>
    </source>
</evidence>
<name>A0A7W3SUH2_9BACL</name>
<comment type="caution">
    <text evidence="2">The sequence shown here is derived from an EMBL/GenBank/DDBJ whole genome shotgun (WGS) entry which is preliminary data.</text>
</comment>
<keyword evidence="1" id="KW-1133">Transmembrane helix</keyword>
<dbReference type="AlphaFoldDB" id="A0A7W3SUH2"/>
<protein>
    <submittedName>
        <fullName evidence="2">Uncharacterized protein</fullName>
    </submittedName>
</protein>
<reference evidence="2 3" key="1">
    <citation type="submission" date="2020-08" db="EMBL/GenBank/DDBJ databases">
        <title>Genomic Encyclopedia of Type Strains, Phase III (KMG-III): the genomes of soil and plant-associated and newly described type strains.</title>
        <authorList>
            <person name="Whitman W."/>
        </authorList>
    </citation>
    <scope>NUCLEOTIDE SEQUENCE [LARGE SCALE GENOMIC DNA]</scope>
    <source>
        <strain evidence="2 3">CECT 8693</strain>
    </source>
</reference>
<gene>
    <name evidence="2" type="ORF">FHR92_002953</name>
</gene>
<keyword evidence="1" id="KW-0812">Transmembrane</keyword>
<evidence type="ECO:0000256" key="1">
    <source>
        <dbReference type="SAM" id="Phobius"/>
    </source>
</evidence>
<evidence type="ECO:0000313" key="3">
    <source>
        <dbReference type="Proteomes" id="UP000567067"/>
    </source>
</evidence>
<keyword evidence="3" id="KW-1185">Reference proteome</keyword>
<dbReference type="RefSeq" id="WP_182536643.1">
    <property type="nucleotide sequence ID" value="NZ_JACJIP010000019.1"/>
</dbReference>
<dbReference type="EMBL" id="JACJIP010000019">
    <property type="protein sequence ID" value="MBA9086475.1"/>
    <property type="molecule type" value="Genomic_DNA"/>
</dbReference>
<organism evidence="2 3">
    <name type="scientific">Fontibacillus solani</name>
    <dbReference type="NCBI Taxonomy" id="1572857"/>
    <lineage>
        <taxon>Bacteria</taxon>
        <taxon>Bacillati</taxon>
        <taxon>Bacillota</taxon>
        <taxon>Bacilli</taxon>
        <taxon>Bacillales</taxon>
        <taxon>Paenibacillaceae</taxon>
        <taxon>Fontibacillus</taxon>
    </lineage>
</organism>
<sequence>MRGKDRNKGSVFPCEFYVQITGVIGAVGSAIAYILAEGYADSVNSGGDNADANKTE</sequence>
<proteinExistence type="predicted"/>
<dbReference type="Proteomes" id="UP000567067">
    <property type="component" value="Unassembled WGS sequence"/>
</dbReference>
<accession>A0A7W3SUH2</accession>
<keyword evidence="1" id="KW-0472">Membrane</keyword>
<feature type="transmembrane region" description="Helical" evidence="1">
    <location>
        <begin position="16"/>
        <end position="36"/>
    </location>
</feature>